<keyword evidence="18 23" id="KW-0670">Pyruvate</keyword>
<dbReference type="Gene3D" id="3.40.1380.20">
    <property type="entry name" value="Pyruvate kinase, C-terminal domain"/>
    <property type="match status" value="1"/>
</dbReference>
<name>A0AAW2KEN9_SESRA</name>
<dbReference type="InterPro" id="IPR015793">
    <property type="entry name" value="Pyrv_Knase_brl"/>
</dbReference>
<keyword evidence="15" id="KW-0809">Transit peptide</keyword>
<dbReference type="SUPFAM" id="SSF52935">
    <property type="entry name" value="PK C-terminal domain-like"/>
    <property type="match status" value="1"/>
</dbReference>
<dbReference type="InterPro" id="IPR018209">
    <property type="entry name" value="Pyrv_Knase_AS"/>
</dbReference>
<dbReference type="NCBIfam" id="NF004491">
    <property type="entry name" value="PRK05826.1"/>
    <property type="match status" value="1"/>
</dbReference>
<sequence>MAQVVATRLIHGAFAANPASGSLQSRADRLRPTSGFEAKVFAQTEKRSSRGAVHVSAPITARRSSGIEPHVIPVSPEDVPKAEEQNQYLQGIPQIGETSVGMWSKPTVKRKTKIVCTIGPSTNTREMIWKLAEAGMNVARLNMSHGDHASHQKVIDLVKEYNAQAKDNVIAIMLDTKGPEVRSGDLPQPITLETGQEFTFTIRRGVGTADCVSVNYDDFVNDVEVGDMLLVDGGMMSLMVKSKTEDSVKCEVVDGGELKSRRHLNVRGKSATLPSITEKDWDDIKFGVDNKVDFYAVSFVKDAAVVHELKNYLKDAGADIHVIVKIESADSIPNLHSIITASDGAMVARGDLGAELPIEEVPLLQEEIITICRSMGKAVIVATNMLESMIVHPTPTRAEVSDIAIAVREGADAVMLSGETAHGKFPLKAVKVMHTVSLRTEATMVGTQTPADLGQAFKNHMSEMFAFHATMMSNTLGTSIVVFTRTGFMAILLSHFRPSGTIFAFTNEKRVQQRLALYQGVCPIHMEFSADAEETFSNALALLRKQGMVKEGEQVALVQSGRQPIWRFQSTHNIQFLRTYIVVP</sequence>
<dbReference type="SUPFAM" id="SSF51621">
    <property type="entry name" value="Phosphoenolpyruvate/pyruvate domain"/>
    <property type="match status" value="1"/>
</dbReference>
<organism evidence="23">
    <name type="scientific">Sesamum radiatum</name>
    <name type="common">Black benniseed</name>
    <dbReference type="NCBI Taxonomy" id="300843"/>
    <lineage>
        <taxon>Eukaryota</taxon>
        <taxon>Viridiplantae</taxon>
        <taxon>Streptophyta</taxon>
        <taxon>Embryophyta</taxon>
        <taxon>Tracheophyta</taxon>
        <taxon>Spermatophyta</taxon>
        <taxon>Magnoliopsida</taxon>
        <taxon>eudicotyledons</taxon>
        <taxon>Gunneridae</taxon>
        <taxon>Pentapetalae</taxon>
        <taxon>asterids</taxon>
        <taxon>lamiids</taxon>
        <taxon>Lamiales</taxon>
        <taxon>Pedaliaceae</taxon>
        <taxon>Sesamum</taxon>
    </lineage>
</organism>
<evidence type="ECO:0000256" key="12">
    <source>
        <dbReference type="ARBA" id="ARBA00022777"/>
    </source>
</evidence>
<evidence type="ECO:0000256" key="5">
    <source>
        <dbReference type="ARBA" id="ARBA00008663"/>
    </source>
</evidence>
<dbReference type="InterPro" id="IPR001697">
    <property type="entry name" value="Pyr_Knase"/>
</dbReference>
<dbReference type="SUPFAM" id="SSF50800">
    <property type="entry name" value="PK beta-barrel domain-like"/>
    <property type="match status" value="1"/>
</dbReference>
<keyword evidence="13" id="KW-0067">ATP-binding</keyword>
<evidence type="ECO:0000256" key="19">
    <source>
        <dbReference type="ARBA" id="ARBA00048152"/>
    </source>
</evidence>
<dbReference type="Pfam" id="PF00224">
    <property type="entry name" value="PK"/>
    <property type="match status" value="1"/>
</dbReference>
<dbReference type="InterPro" id="IPR040442">
    <property type="entry name" value="Pyrv_kinase-like_dom_sf"/>
</dbReference>
<dbReference type="GO" id="GO:0030955">
    <property type="term" value="F:potassium ion binding"/>
    <property type="evidence" value="ECO:0007669"/>
    <property type="project" value="InterPro"/>
</dbReference>
<evidence type="ECO:0000259" key="21">
    <source>
        <dbReference type="Pfam" id="PF00224"/>
    </source>
</evidence>
<evidence type="ECO:0000313" key="23">
    <source>
        <dbReference type="EMBL" id="KAL0304358.1"/>
    </source>
</evidence>
<evidence type="ECO:0000256" key="1">
    <source>
        <dbReference type="ARBA" id="ARBA00001946"/>
    </source>
</evidence>
<accession>A0AAW2KEN9</accession>
<reference evidence="23" key="2">
    <citation type="journal article" date="2024" name="Plant">
        <title>Genomic evolution and insights into agronomic trait innovations of Sesamum species.</title>
        <authorList>
            <person name="Miao H."/>
            <person name="Wang L."/>
            <person name="Qu L."/>
            <person name="Liu H."/>
            <person name="Sun Y."/>
            <person name="Le M."/>
            <person name="Wang Q."/>
            <person name="Wei S."/>
            <person name="Zheng Y."/>
            <person name="Lin W."/>
            <person name="Duan Y."/>
            <person name="Cao H."/>
            <person name="Xiong S."/>
            <person name="Wang X."/>
            <person name="Wei L."/>
            <person name="Li C."/>
            <person name="Ma Q."/>
            <person name="Ju M."/>
            <person name="Zhao R."/>
            <person name="Li G."/>
            <person name="Mu C."/>
            <person name="Tian Q."/>
            <person name="Mei H."/>
            <person name="Zhang T."/>
            <person name="Gao T."/>
            <person name="Zhang H."/>
        </authorList>
    </citation>
    <scope>NUCLEOTIDE SEQUENCE</scope>
    <source>
        <strain evidence="23">G02</strain>
    </source>
</reference>
<keyword evidence="16" id="KW-0630">Potassium</keyword>
<evidence type="ECO:0000256" key="17">
    <source>
        <dbReference type="ARBA" id="ARBA00023152"/>
    </source>
</evidence>
<comment type="cofactor">
    <cofactor evidence="2">
        <name>K(+)</name>
        <dbReference type="ChEBI" id="CHEBI:29103"/>
    </cofactor>
</comment>
<feature type="domain" description="Pyruvate kinase C-terminal" evidence="22">
    <location>
        <begin position="471"/>
        <end position="559"/>
    </location>
</feature>
<evidence type="ECO:0000256" key="8">
    <source>
        <dbReference type="ARBA" id="ARBA00022640"/>
    </source>
</evidence>
<dbReference type="FunFam" id="2.40.33.10:FF:000003">
    <property type="entry name" value="Pyruvate kinase"/>
    <property type="match status" value="1"/>
</dbReference>
<comment type="subcellular location">
    <subcellularLocation>
        <location evidence="3">Plastid</location>
        <location evidence="3">Chloroplast</location>
    </subcellularLocation>
</comment>
<keyword evidence="9 20" id="KW-0808">Transferase</keyword>
<evidence type="ECO:0000256" key="9">
    <source>
        <dbReference type="ARBA" id="ARBA00022679"/>
    </source>
</evidence>
<evidence type="ECO:0000256" key="2">
    <source>
        <dbReference type="ARBA" id="ARBA00001958"/>
    </source>
</evidence>
<dbReference type="InterPro" id="IPR015813">
    <property type="entry name" value="Pyrv/PenolPyrv_kinase-like_dom"/>
</dbReference>
<dbReference type="EC" id="2.7.1.40" evidence="6 20"/>
<keyword evidence="11" id="KW-0547">Nucleotide-binding</keyword>
<dbReference type="EMBL" id="JACGWJ010000029">
    <property type="protein sequence ID" value="KAL0304358.1"/>
    <property type="molecule type" value="Genomic_DNA"/>
</dbReference>
<comment type="cofactor">
    <cofactor evidence="1">
        <name>Mg(2+)</name>
        <dbReference type="ChEBI" id="CHEBI:18420"/>
    </cofactor>
</comment>
<dbReference type="PANTHER" id="PTHR11817">
    <property type="entry name" value="PYRUVATE KINASE"/>
    <property type="match status" value="1"/>
</dbReference>
<keyword evidence="7" id="KW-0150">Chloroplast</keyword>
<dbReference type="InterPro" id="IPR011037">
    <property type="entry name" value="Pyrv_Knase-like_insert_dom_sf"/>
</dbReference>
<evidence type="ECO:0000256" key="10">
    <source>
        <dbReference type="ARBA" id="ARBA00022723"/>
    </source>
</evidence>
<proteinExistence type="inferred from homology"/>
<keyword evidence="10" id="KW-0479">Metal-binding</keyword>
<evidence type="ECO:0000256" key="20">
    <source>
        <dbReference type="RuleBase" id="RU000504"/>
    </source>
</evidence>
<evidence type="ECO:0000256" key="13">
    <source>
        <dbReference type="ARBA" id="ARBA00022840"/>
    </source>
</evidence>
<feature type="domain" description="Pyruvate kinase barrel" evidence="21">
    <location>
        <begin position="110"/>
        <end position="430"/>
    </location>
</feature>
<evidence type="ECO:0000256" key="6">
    <source>
        <dbReference type="ARBA" id="ARBA00012142"/>
    </source>
</evidence>
<evidence type="ECO:0000256" key="16">
    <source>
        <dbReference type="ARBA" id="ARBA00022958"/>
    </source>
</evidence>
<dbReference type="GO" id="GO:0004743">
    <property type="term" value="F:pyruvate kinase activity"/>
    <property type="evidence" value="ECO:0007669"/>
    <property type="project" value="UniProtKB-EC"/>
</dbReference>
<comment type="catalytic activity">
    <reaction evidence="19 20">
        <text>pyruvate + ATP = phosphoenolpyruvate + ADP + H(+)</text>
        <dbReference type="Rhea" id="RHEA:18157"/>
        <dbReference type="ChEBI" id="CHEBI:15361"/>
        <dbReference type="ChEBI" id="CHEBI:15378"/>
        <dbReference type="ChEBI" id="CHEBI:30616"/>
        <dbReference type="ChEBI" id="CHEBI:58702"/>
        <dbReference type="ChEBI" id="CHEBI:456216"/>
        <dbReference type="EC" id="2.7.1.40"/>
    </reaction>
</comment>
<dbReference type="AlphaFoldDB" id="A0AAW2KEN9"/>
<evidence type="ECO:0000256" key="18">
    <source>
        <dbReference type="ARBA" id="ARBA00023317"/>
    </source>
</evidence>
<keyword evidence="8" id="KW-0934">Plastid</keyword>
<comment type="similarity">
    <text evidence="5 20">Belongs to the pyruvate kinase family.</text>
</comment>
<dbReference type="Gene3D" id="3.20.20.60">
    <property type="entry name" value="Phosphoenolpyruvate-binding domains"/>
    <property type="match status" value="1"/>
</dbReference>
<dbReference type="InterPro" id="IPR036918">
    <property type="entry name" value="Pyrv_Knase_C_sf"/>
</dbReference>
<dbReference type="Pfam" id="PF02887">
    <property type="entry name" value="PK_C"/>
    <property type="match status" value="1"/>
</dbReference>
<evidence type="ECO:0000256" key="3">
    <source>
        <dbReference type="ARBA" id="ARBA00004229"/>
    </source>
</evidence>
<dbReference type="NCBIfam" id="TIGR01064">
    <property type="entry name" value="pyruv_kin"/>
    <property type="match status" value="1"/>
</dbReference>
<keyword evidence="17 20" id="KW-0324">Glycolysis</keyword>
<dbReference type="GO" id="GO:0005524">
    <property type="term" value="F:ATP binding"/>
    <property type="evidence" value="ECO:0007669"/>
    <property type="project" value="UniProtKB-KW"/>
</dbReference>
<evidence type="ECO:0000256" key="7">
    <source>
        <dbReference type="ARBA" id="ARBA00022528"/>
    </source>
</evidence>
<dbReference type="GO" id="GO:0016301">
    <property type="term" value="F:kinase activity"/>
    <property type="evidence" value="ECO:0007669"/>
    <property type="project" value="UniProtKB-KW"/>
</dbReference>
<keyword evidence="14 20" id="KW-0460">Magnesium</keyword>
<reference evidence="23" key="1">
    <citation type="submission" date="2020-06" db="EMBL/GenBank/DDBJ databases">
        <authorList>
            <person name="Li T."/>
            <person name="Hu X."/>
            <person name="Zhang T."/>
            <person name="Song X."/>
            <person name="Zhang H."/>
            <person name="Dai N."/>
            <person name="Sheng W."/>
            <person name="Hou X."/>
            <person name="Wei L."/>
        </authorList>
    </citation>
    <scope>NUCLEOTIDE SEQUENCE</scope>
    <source>
        <strain evidence="23">G02</strain>
        <tissue evidence="23">Leaf</tissue>
    </source>
</reference>
<dbReference type="InterPro" id="IPR015806">
    <property type="entry name" value="Pyrv_Knase_insert_dom_sf"/>
</dbReference>
<dbReference type="PROSITE" id="PS00110">
    <property type="entry name" value="PYRUVATE_KINASE"/>
    <property type="match status" value="1"/>
</dbReference>
<gene>
    <name evidence="23" type="ORF">Sradi_6303900</name>
</gene>
<evidence type="ECO:0000256" key="15">
    <source>
        <dbReference type="ARBA" id="ARBA00022946"/>
    </source>
</evidence>
<keyword evidence="12 20" id="KW-0418">Kinase</keyword>
<dbReference type="GO" id="GO:0000287">
    <property type="term" value="F:magnesium ion binding"/>
    <property type="evidence" value="ECO:0007669"/>
    <property type="project" value="InterPro"/>
</dbReference>
<comment type="pathway">
    <text evidence="4 20">Carbohydrate degradation; glycolysis; pyruvate from D-glyceraldehyde 3-phosphate: step 5/5.</text>
</comment>
<dbReference type="FunFam" id="3.40.1380.20:FF:000008">
    <property type="entry name" value="Pyruvate kinase"/>
    <property type="match status" value="1"/>
</dbReference>
<dbReference type="Gene3D" id="2.40.33.10">
    <property type="entry name" value="PK beta-barrel domain-like"/>
    <property type="match status" value="1"/>
</dbReference>
<evidence type="ECO:0000259" key="22">
    <source>
        <dbReference type="Pfam" id="PF02887"/>
    </source>
</evidence>
<protein>
    <recommendedName>
        <fullName evidence="6 20">Pyruvate kinase</fullName>
        <ecNumber evidence="6 20">2.7.1.40</ecNumber>
    </recommendedName>
</protein>
<dbReference type="GO" id="GO:0009570">
    <property type="term" value="C:chloroplast stroma"/>
    <property type="evidence" value="ECO:0007669"/>
    <property type="project" value="UniProtKB-ARBA"/>
</dbReference>
<evidence type="ECO:0000256" key="11">
    <source>
        <dbReference type="ARBA" id="ARBA00022741"/>
    </source>
</evidence>
<dbReference type="FunFam" id="3.20.20.60:FF:000025">
    <property type="entry name" value="Pyruvate kinase"/>
    <property type="match status" value="1"/>
</dbReference>
<dbReference type="InterPro" id="IPR015795">
    <property type="entry name" value="Pyrv_Knase_C"/>
</dbReference>
<dbReference type="PRINTS" id="PR01050">
    <property type="entry name" value="PYRUVTKNASE"/>
</dbReference>
<comment type="caution">
    <text evidence="23">The sequence shown here is derived from an EMBL/GenBank/DDBJ whole genome shotgun (WGS) entry which is preliminary data.</text>
</comment>
<evidence type="ECO:0000256" key="14">
    <source>
        <dbReference type="ARBA" id="ARBA00022842"/>
    </source>
</evidence>
<evidence type="ECO:0000256" key="4">
    <source>
        <dbReference type="ARBA" id="ARBA00004997"/>
    </source>
</evidence>